<feature type="region of interest" description="Disordered" evidence="1">
    <location>
        <begin position="88"/>
        <end position="112"/>
    </location>
</feature>
<gene>
    <name evidence="2" type="ORF">HID58_072076</name>
</gene>
<organism evidence="2 3">
    <name type="scientific">Brassica napus</name>
    <name type="common">Rape</name>
    <dbReference type="NCBI Taxonomy" id="3708"/>
    <lineage>
        <taxon>Eukaryota</taxon>
        <taxon>Viridiplantae</taxon>
        <taxon>Streptophyta</taxon>
        <taxon>Embryophyta</taxon>
        <taxon>Tracheophyta</taxon>
        <taxon>Spermatophyta</taxon>
        <taxon>Magnoliopsida</taxon>
        <taxon>eudicotyledons</taxon>
        <taxon>Gunneridae</taxon>
        <taxon>Pentapetalae</taxon>
        <taxon>rosids</taxon>
        <taxon>malvids</taxon>
        <taxon>Brassicales</taxon>
        <taxon>Brassicaceae</taxon>
        <taxon>Brassiceae</taxon>
        <taxon>Brassica</taxon>
    </lineage>
</organism>
<reference evidence="2 3" key="1">
    <citation type="submission" date="2021-05" db="EMBL/GenBank/DDBJ databases">
        <title>Genome Assembly of Synthetic Allotetraploid Brassica napus Reveals Homoeologous Exchanges between Subgenomes.</title>
        <authorList>
            <person name="Davis J.T."/>
        </authorList>
    </citation>
    <scope>NUCLEOTIDE SEQUENCE [LARGE SCALE GENOMIC DNA]</scope>
    <source>
        <strain evidence="3">cv. Da-Ae</strain>
        <tissue evidence="2">Seedling</tissue>
    </source>
</reference>
<evidence type="ECO:0000313" key="3">
    <source>
        <dbReference type="Proteomes" id="UP000824890"/>
    </source>
</evidence>
<sequence>ICLKKQSRNRTRLRFFKMARRQLLKLRTFLVLAVLSLVIVLKPVLVTPKTETQIGYGTKGQELNETTHLRRIEIDPKRRTRTRRLMDVEEINDYPGSGANNRHTPRSHCPDC</sequence>
<evidence type="ECO:0000256" key="1">
    <source>
        <dbReference type="SAM" id="MobiDB-lite"/>
    </source>
</evidence>
<proteinExistence type="predicted"/>
<comment type="caution">
    <text evidence="2">The sequence shown here is derived from an EMBL/GenBank/DDBJ whole genome shotgun (WGS) entry which is preliminary data.</text>
</comment>
<name>A0ABQ7Z3E0_BRANA</name>
<keyword evidence="3" id="KW-1185">Reference proteome</keyword>
<dbReference type="Proteomes" id="UP000824890">
    <property type="component" value="Unassembled WGS sequence"/>
</dbReference>
<dbReference type="PANTHER" id="PTHR33474:SF31">
    <property type="entry name" value="TRANSMEMBRANE PROTEIN"/>
    <property type="match status" value="1"/>
</dbReference>
<dbReference type="PANTHER" id="PTHR33474">
    <property type="entry name" value="TRANSMEMBRANE PROTEIN"/>
    <property type="match status" value="1"/>
</dbReference>
<evidence type="ECO:0008006" key="4">
    <source>
        <dbReference type="Google" id="ProtNLM"/>
    </source>
</evidence>
<evidence type="ECO:0000313" key="2">
    <source>
        <dbReference type="EMBL" id="KAH0874714.1"/>
    </source>
</evidence>
<protein>
    <recommendedName>
        <fullName evidence="4">Secreted protein</fullName>
    </recommendedName>
</protein>
<dbReference type="EMBL" id="JAGKQM010000016">
    <property type="protein sequence ID" value="KAH0874714.1"/>
    <property type="molecule type" value="Genomic_DNA"/>
</dbReference>
<feature type="non-terminal residue" evidence="2">
    <location>
        <position position="1"/>
    </location>
</feature>
<accession>A0ABQ7Z3E0</accession>